<feature type="modified residue" description="4-aspartylphosphate" evidence="6">
    <location>
        <position position="53"/>
    </location>
</feature>
<evidence type="ECO:0000313" key="10">
    <source>
        <dbReference type="Proteomes" id="UP000183954"/>
    </source>
</evidence>
<accession>A0A1M6A573</accession>
<dbReference type="GO" id="GO:0043565">
    <property type="term" value="F:sequence-specific DNA binding"/>
    <property type="evidence" value="ECO:0007669"/>
    <property type="project" value="InterPro"/>
</dbReference>
<dbReference type="PROSITE" id="PS50110">
    <property type="entry name" value="RESPONSE_REGULATORY"/>
    <property type="match status" value="1"/>
</dbReference>
<dbReference type="EMBL" id="FQXJ01000016">
    <property type="protein sequence ID" value="SHI31535.1"/>
    <property type="molecule type" value="Genomic_DNA"/>
</dbReference>
<evidence type="ECO:0000256" key="2">
    <source>
        <dbReference type="ARBA" id="ARBA00023015"/>
    </source>
</evidence>
<evidence type="ECO:0000259" key="7">
    <source>
        <dbReference type="PROSITE" id="PS01124"/>
    </source>
</evidence>
<name>A0A1M6A573_9FIRM</name>
<dbReference type="InterPro" id="IPR018060">
    <property type="entry name" value="HTH_AraC"/>
</dbReference>
<dbReference type="Pfam" id="PF00072">
    <property type="entry name" value="Response_reg"/>
    <property type="match status" value="1"/>
</dbReference>
<keyword evidence="6" id="KW-0597">Phosphoprotein</keyword>
<dbReference type="InterPro" id="IPR011006">
    <property type="entry name" value="CheY-like_superfamily"/>
</dbReference>
<dbReference type="SUPFAM" id="SSF46689">
    <property type="entry name" value="Homeodomain-like"/>
    <property type="match status" value="2"/>
</dbReference>
<dbReference type="CDD" id="cd17536">
    <property type="entry name" value="REC_YesN-like"/>
    <property type="match status" value="1"/>
</dbReference>
<dbReference type="GO" id="GO:0000160">
    <property type="term" value="P:phosphorelay signal transduction system"/>
    <property type="evidence" value="ECO:0007669"/>
    <property type="project" value="InterPro"/>
</dbReference>
<evidence type="ECO:0000256" key="6">
    <source>
        <dbReference type="PROSITE-ProRule" id="PRU00169"/>
    </source>
</evidence>
<dbReference type="PANTHER" id="PTHR43280">
    <property type="entry name" value="ARAC-FAMILY TRANSCRIPTIONAL REGULATOR"/>
    <property type="match status" value="1"/>
</dbReference>
<dbReference type="RefSeq" id="WP_073031424.1">
    <property type="nucleotide sequence ID" value="NZ_FQXJ01000016.1"/>
</dbReference>
<reference evidence="10" key="1">
    <citation type="submission" date="2016-11" db="EMBL/GenBank/DDBJ databases">
        <authorList>
            <person name="Varghese N."/>
            <person name="Submissions S."/>
        </authorList>
    </citation>
    <scope>NUCLEOTIDE SEQUENCE [LARGE SCALE GENOMIC DNA]</scope>
    <source>
        <strain evidence="10">DSM 15449</strain>
    </source>
</reference>
<gene>
    <name evidence="9" type="ORF">SAMN02746098_03894</name>
</gene>
<evidence type="ECO:0000256" key="3">
    <source>
        <dbReference type="ARBA" id="ARBA00023125"/>
    </source>
</evidence>
<dbReference type="InterPro" id="IPR020449">
    <property type="entry name" value="Tscrpt_reg_AraC-type_HTH"/>
</dbReference>
<dbReference type="OrthoDB" id="324626at2"/>
<dbReference type="InterPro" id="IPR009057">
    <property type="entry name" value="Homeodomain-like_sf"/>
</dbReference>
<feature type="domain" description="HTH araC/xylS-type" evidence="7">
    <location>
        <begin position="132"/>
        <end position="231"/>
    </location>
</feature>
<dbReference type="Gene3D" id="1.10.10.60">
    <property type="entry name" value="Homeodomain-like"/>
    <property type="match status" value="2"/>
</dbReference>
<dbReference type="SMART" id="SM00448">
    <property type="entry name" value="REC"/>
    <property type="match status" value="1"/>
</dbReference>
<dbReference type="SMART" id="SM00342">
    <property type="entry name" value="HTH_ARAC"/>
    <property type="match status" value="1"/>
</dbReference>
<dbReference type="Proteomes" id="UP000183954">
    <property type="component" value="Unassembled WGS sequence"/>
</dbReference>
<evidence type="ECO:0000256" key="1">
    <source>
        <dbReference type="ARBA" id="ARBA00018672"/>
    </source>
</evidence>
<dbReference type="GO" id="GO:0003700">
    <property type="term" value="F:DNA-binding transcription factor activity"/>
    <property type="evidence" value="ECO:0007669"/>
    <property type="project" value="InterPro"/>
</dbReference>
<dbReference type="Gene3D" id="3.40.50.2300">
    <property type="match status" value="1"/>
</dbReference>
<keyword evidence="3" id="KW-0238">DNA-binding</keyword>
<protein>
    <recommendedName>
        <fullName evidence="1">Stage 0 sporulation protein A homolog</fullName>
    </recommendedName>
</protein>
<keyword evidence="2" id="KW-0805">Transcription regulation</keyword>
<comment type="function">
    <text evidence="5">May play the central regulatory role in sporulation. It may be an element of the effector pathway responsible for the activation of sporulation genes in response to nutritional stress. Spo0A may act in concert with spo0H (a sigma factor) to control the expression of some genes that are critical to the sporulation process.</text>
</comment>
<keyword evidence="10" id="KW-1185">Reference proteome</keyword>
<evidence type="ECO:0000256" key="5">
    <source>
        <dbReference type="ARBA" id="ARBA00024867"/>
    </source>
</evidence>
<dbReference type="STRING" id="1121420.SAMN02746098_03894"/>
<evidence type="ECO:0000259" key="8">
    <source>
        <dbReference type="PROSITE" id="PS50110"/>
    </source>
</evidence>
<dbReference type="PANTHER" id="PTHR43280:SF28">
    <property type="entry name" value="HTH-TYPE TRANSCRIPTIONAL ACTIVATOR RHAS"/>
    <property type="match status" value="1"/>
</dbReference>
<dbReference type="SUPFAM" id="SSF52172">
    <property type="entry name" value="CheY-like"/>
    <property type="match status" value="1"/>
</dbReference>
<proteinExistence type="predicted"/>
<sequence>MKLLLVDDEPLELEQLTHMIKQKWPVWEIYCAEETSQALKLSRDYKFVLAFIDIHLPGISGLELIETLKGDNPDLSFIITTAYQDFAYAQKSIKLGVVDYLVKPIIAGELDEAIEKFIERSGYSPSKTVVVEQVLDIISSDFSQKISLESLAEAVHVSPTYLSKKFSDEMELSIPSYIMKYRIEKAKSLLLKHPDYSMALIADVVGFHSQNYFNSIFKKYEGLTPSKYKELKSGRYD</sequence>
<keyword evidence="4" id="KW-0804">Transcription</keyword>
<dbReference type="Pfam" id="PF12833">
    <property type="entry name" value="HTH_18"/>
    <property type="match status" value="1"/>
</dbReference>
<evidence type="ECO:0000256" key="4">
    <source>
        <dbReference type="ARBA" id="ARBA00023163"/>
    </source>
</evidence>
<dbReference type="PROSITE" id="PS01124">
    <property type="entry name" value="HTH_ARAC_FAMILY_2"/>
    <property type="match status" value="1"/>
</dbReference>
<evidence type="ECO:0000313" key="9">
    <source>
        <dbReference type="EMBL" id="SHI31535.1"/>
    </source>
</evidence>
<dbReference type="AlphaFoldDB" id="A0A1M6A573"/>
<organism evidence="9 10">
    <name type="scientific">Desulfosporosinus lacus DSM 15449</name>
    <dbReference type="NCBI Taxonomy" id="1121420"/>
    <lineage>
        <taxon>Bacteria</taxon>
        <taxon>Bacillati</taxon>
        <taxon>Bacillota</taxon>
        <taxon>Clostridia</taxon>
        <taxon>Eubacteriales</taxon>
        <taxon>Desulfitobacteriaceae</taxon>
        <taxon>Desulfosporosinus</taxon>
    </lineage>
</organism>
<dbReference type="PRINTS" id="PR00032">
    <property type="entry name" value="HTHARAC"/>
</dbReference>
<dbReference type="InterPro" id="IPR001789">
    <property type="entry name" value="Sig_transdc_resp-reg_receiver"/>
</dbReference>
<feature type="domain" description="Response regulatory" evidence="8">
    <location>
        <begin position="2"/>
        <end position="118"/>
    </location>
</feature>